<sequence length="85" mass="9665">MNQSKDWEPLPTLTPEAQELSKIKASEYCASYLAIQCNTLLSTDKTVRKAILLQAYNAKALRKKAYAKNCIHQCLLLDYWSSLVN</sequence>
<dbReference type="InterPro" id="IPR013874">
    <property type="entry name" value="Cdc37_Hsp90-bd"/>
</dbReference>
<dbReference type="Pfam" id="PF08565">
    <property type="entry name" value="CDC37_M"/>
    <property type="match status" value="1"/>
</dbReference>
<gene>
    <name evidence="3" type="ORF">PCANC_20538</name>
    <name evidence="4" type="ORF">PCASD_04400</name>
    <name evidence="2" type="ORF">PCASD_23794</name>
</gene>
<feature type="domain" description="Cdc37 Hsp90 binding" evidence="1">
    <location>
        <begin position="20"/>
        <end position="83"/>
    </location>
</feature>
<comment type="caution">
    <text evidence="2">The sequence shown here is derived from an EMBL/GenBank/DDBJ whole genome shotgun (WGS) entry which is preliminary data.</text>
</comment>
<evidence type="ECO:0000313" key="2">
    <source>
        <dbReference type="EMBL" id="PLW18517.1"/>
    </source>
</evidence>
<evidence type="ECO:0000313" key="3">
    <source>
        <dbReference type="EMBL" id="PLW33032.1"/>
    </source>
</evidence>
<evidence type="ECO:0000259" key="1">
    <source>
        <dbReference type="Pfam" id="PF08565"/>
    </source>
</evidence>
<dbReference type="SUPFAM" id="SSF101391">
    <property type="entry name" value="Hsp90 co-chaperone CDC37"/>
    <property type="match status" value="1"/>
</dbReference>
<accession>A0A2N5SZ63</accession>
<name>A0A2N5SZ63_9BASI</name>
<proteinExistence type="predicted"/>
<dbReference type="OrthoDB" id="440202at2759"/>
<dbReference type="Proteomes" id="UP000235388">
    <property type="component" value="Unassembled WGS sequence"/>
</dbReference>
<evidence type="ECO:0000313" key="5">
    <source>
        <dbReference type="Proteomes" id="UP000235388"/>
    </source>
</evidence>
<reference evidence="5 6" key="1">
    <citation type="submission" date="2017-11" db="EMBL/GenBank/DDBJ databases">
        <title>De novo assembly and phasing of dikaryotic genomes from two isolates of Puccinia coronata f. sp. avenae, the causal agent of oat crown rust.</title>
        <authorList>
            <person name="Miller M.E."/>
            <person name="Zhang Y."/>
            <person name="Omidvar V."/>
            <person name="Sperschneider J."/>
            <person name="Schwessinger B."/>
            <person name="Raley C."/>
            <person name="Palmer J.M."/>
            <person name="Garnica D."/>
            <person name="Upadhyaya N."/>
            <person name="Rathjen J."/>
            <person name="Taylor J.M."/>
            <person name="Park R.F."/>
            <person name="Dodds P.N."/>
            <person name="Hirsch C.D."/>
            <person name="Kianian S.F."/>
            <person name="Figueroa M."/>
        </authorList>
    </citation>
    <scope>NUCLEOTIDE SEQUENCE [LARGE SCALE GENOMIC DNA]</scope>
    <source>
        <strain evidence="3">12NC29</strain>
        <strain evidence="2">12SD80</strain>
    </source>
</reference>
<protein>
    <recommendedName>
        <fullName evidence="1">Cdc37 Hsp90 binding domain-containing protein</fullName>
    </recommendedName>
</protein>
<organism evidence="2 6">
    <name type="scientific">Puccinia coronata f. sp. avenae</name>
    <dbReference type="NCBI Taxonomy" id="200324"/>
    <lineage>
        <taxon>Eukaryota</taxon>
        <taxon>Fungi</taxon>
        <taxon>Dikarya</taxon>
        <taxon>Basidiomycota</taxon>
        <taxon>Pucciniomycotina</taxon>
        <taxon>Pucciniomycetes</taxon>
        <taxon>Pucciniales</taxon>
        <taxon>Pucciniaceae</taxon>
        <taxon>Puccinia</taxon>
    </lineage>
</organism>
<dbReference type="Proteomes" id="UP000235392">
    <property type="component" value="Unassembled WGS sequence"/>
</dbReference>
<dbReference type="AlphaFoldDB" id="A0A2N5SZ63"/>
<dbReference type="EMBL" id="PGCI01000031">
    <property type="protein sequence ID" value="PLW47481.1"/>
    <property type="molecule type" value="Genomic_DNA"/>
</dbReference>
<evidence type="ECO:0000313" key="4">
    <source>
        <dbReference type="EMBL" id="PLW47481.1"/>
    </source>
</evidence>
<keyword evidence="5" id="KW-1185">Reference proteome</keyword>
<dbReference type="EMBL" id="PGCI01000731">
    <property type="protein sequence ID" value="PLW18517.1"/>
    <property type="molecule type" value="Genomic_DNA"/>
</dbReference>
<dbReference type="EMBL" id="PGCJ01000309">
    <property type="protein sequence ID" value="PLW33032.1"/>
    <property type="molecule type" value="Genomic_DNA"/>
</dbReference>
<evidence type="ECO:0000313" key="6">
    <source>
        <dbReference type="Proteomes" id="UP000235392"/>
    </source>
</evidence>